<proteinExistence type="predicted"/>
<dbReference type="OrthoDB" id="1433902at2"/>
<name>A0A4Q8QF26_9FLAO</name>
<reference evidence="2 3" key="1">
    <citation type="submission" date="2019-02" db="EMBL/GenBank/DDBJ databases">
        <title>Draft genome sequence of Muricauda sp. 176CP4-71.</title>
        <authorList>
            <person name="Park J.-S."/>
        </authorList>
    </citation>
    <scope>NUCLEOTIDE SEQUENCE [LARGE SCALE GENOMIC DNA]</scope>
    <source>
        <strain evidence="2 3">176CP4-71</strain>
    </source>
</reference>
<sequence length="307" mass="34883">MHFNFKKATLCAVSILMAHGAFAQNQTPISEVNFYESVETVKAKIGNHVLSHSVLSLDQPTFPLAKDSEIHLLCTNLKTEQGILAQVVFTFADDQLQYIEARGNAVSTLIEARKDTAQTFMGYKVLFKERIFGNMEKDIVWILTEEAMHPNLFTWENPYLTKGGAVEMEHSVSAEIPDFIEMGADLETLRPLFEANSSFVHEQKLDGSDPNAQLQLNCFGVDYAGFPRKIEARFGDGKLNVVWILTGKGEEDRLRKKLVAQYGEPIFVNDAWEMFENWTIGLRKDKPEVLLLTPELGQFYKTEYFKQ</sequence>
<evidence type="ECO:0000256" key="1">
    <source>
        <dbReference type="SAM" id="SignalP"/>
    </source>
</evidence>
<accession>A0A4Q8QF26</accession>
<evidence type="ECO:0000313" key="2">
    <source>
        <dbReference type="EMBL" id="TAI49075.1"/>
    </source>
</evidence>
<evidence type="ECO:0000313" key="3">
    <source>
        <dbReference type="Proteomes" id="UP000291981"/>
    </source>
</evidence>
<gene>
    <name evidence="2" type="ORF">EW142_04585</name>
</gene>
<protein>
    <submittedName>
        <fullName evidence="2">Uncharacterized protein</fullName>
    </submittedName>
</protein>
<dbReference type="RefSeq" id="WP_130610292.1">
    <property type="nucleotide sequence ID" value="NZ_SGIU01000001.1"/>
</dbReference>
<keyword evidence="3" id="KW-1185">Reference proteome</keyword>
<feature type="chain" id="PRO_5020208031" evidence="1">
    <location>
        <begin position="24"/>
        <end position="307"/>
    </location>
</feature>
<organism evidence="2 3">
    <name type="scientific">Flagellimonas allohymeniacidonis</name>
    <dbReference type="NCBI Taxonomy" id="2517819"/>
    <lineage>
        <taxon>Bacteria</taxon>
        <taxon>Pseudomonadati</taxon>
        <taxon>Bacteroidota</taxon>
        <taxon>Flavobacteriia</taxon>
        <taxon>Flavobacteriales</taxon>
        <taxon>Flavobacteriaceae</taxon>
        <taxon>Flagellimonas</taxon>
    </lineage>
</organism>
<dbReference type="Proteomes" id="UP000291981">
    <property type="component" value="Unassembled WGS sequence"/>
</dbReference>
<feature type="signal peptide" evidence="1">
    <location>
        <begin position="1"/>
        <end position="23"/>
    </location>
</feature>
<comment type="caution">
    <text evidence="2">The sequence shown here is derived from an EMBL/GenBank/DDBJ whole genome shotgun (WGS) entry which is preliminary data.</text>
</comment>
<dbReference type="AlphaFoldDB" id="A0A4Q8QF26"/>
<dbReference type="EMBL" id="SGIU01000001">
    <property type="protein sequence ID" value="TAI49075.1"/>
    <property type="molecule type" value="Genomic_DNA"/>
</dbReference>
<keyword evidence="1" id="KW-0732">Signal</keyword>